<feature type="transmembrane region" description="Helical" evidence="1">
    <location>
        <begin position="14"/>
        <end position="33"/>
    </location>
</feature>
<protein>
    <submittedName>
        <fullName evidence="2">Uncharacterized protein</fullName>
    </submittedName>
</protein>
<evidence type="ECO:0000256" key="1">
    <source>
        <dbReference type="SAM" id="Phobius"/>
    </source>
</evidence>
<organism evidence="2 3">
    <name type="scientific">Aspergillus tamarii</name>
    <dbReference type="NCBI Taxonomy" id="41984"/>
    <lineage>
        <taxon>Eukaryota</taxon>
        <taxon>Fungi</taxon>
        <taxon>Dikarya</taxon>
        <taxon>Ascomycota</taxon>
        <taxon>Pezizomycotina</taxon>
        <taxon>Eurotiomycetes</taxon>
        <taxon>Eurotiomycetidae</taxon>
        <taxon>Eurotiales</taxon>
        <taxon>Aspergillaceae</taxon>
        <taxon>Aspergillus</taxon>
        <taxon>Aspergillus subgen. Circumdati</taxon>
    </lineage>
</organism>
<dbReference type="Proteomes" id="UP000326950">
    <property type="component" value="Unassembled WGS sequence"/>
</dbReference>
<keyword evidence="3" id="KW-1185">Reference proteome</keyword>
<sequence>MLRLLKTSCLRQDVLALCTLTISSWILTSYTVIRSHRRPIARFVALCGLIASASGAAHYRGITAIPGYEPVFGTVLSFLALRGVEILYLRTSSKKGHVPHAEGEADHSIPYLSGQGLKLLLYTRDVGNQSQCRNLPTFGHSNALLVPSQSSLLPWSICTCLFGIPYVYFIGATYVMDIPYLILRDGIPYIRVEDSTITRMLSRSALNIGFWAVAYLHLQILYAIVCMTSILLFDYPKMSLPPLFGPLTATSSVRGFWG</sequence>
<gene>
    <name evidence="2" type="ORF">BDV40DRAFT_296851</name>
</gene>
<evidence type="ECO:0000313" key="2">
    <source>
        <dbReference type="EMBL" id="KAE8166038.1"/>
    </source>
</evidence>
<feature type="transmembrane region" description="Helical" evidence="1">
    <location>
        <begin position="40"/>
        <end position="59"/>
    </location>
</feature>
<dbReference type="OrthoDB" id="1077582at2759"/>
<dbReference type="EMBL" id="ML738596">
    <property type="protein sequence ID" value="KAE8166038.1"/>
    <property type="molecule type" value="Genomic_DNA"/>
</dbReference>
<feature type="transmembrane region" description="Helical" evidence="1">
    <location>
        <begin position="152"/>
        <end position="176"/>
    </location>
</feature>
<keyword evidence="1" id="KW-0472">Membrane</keyword>
<reference evidence="2 3" key="1">
    <citation type="submission" date="2019-04" db="EMBL/GenBank/DDBJ databases">
        <title>Friends and foes A comparative genomics study of 23 Aspergillus species from section Flavi.</title>
        <authorList>
            <consortium name="DOE Joint Genome Institute"/>
            <person name="Kjaerbolling I."/>
            <person name="Vesth T."/>
            <person name="Frisvad J.C."/>
            <person name="Nybo J.L."/>
            <person name="Theobald S."/>
            <person name="Kildgaard S."/>
            <person name="Isbrandt T."/>
            <person name="Kuo A."/>
            <person name="Sato A."/>
            <person name="Lyhne E.K."/>
            <person name="Kogle M.E."/>
            <person name="Wiebenga A."/>
            <person name="Kun R.S."/>
            <person name="Lubbers R.J."/>
            <person name="Makela M.R."/>
            <person name="Barry K."/>
            <person name="Chovatia M."/>
            <person name="Clum A."/>
            <person name="Daum C."/>
            <person name="Haridas S."/>
            <person name="He G."/>
            <person name="LaButti K."/>
            <person name="Lipzen A."/>
            <person name="Mondo S."/>
            <person name="Riley R."/>
            <person name="Salamov A."/>
            <person name="Simmons B.A."/>
            <person name="Magnuson J.K."/>
            <person name="Henrissat B."/>
            <person name="Mortensen U.H."/>
            <person name="Larsen T.O."/>
            <person name="Devries R.P."/>
            <person name="Grigoriev I.V."/>
            <person name="Machida M."/>
            <person name="Baker S.E."/>
            <person name="Andersen M.R."/>
        </authorList>
    </citation>
    <scope>NUCLEOTIDE SEQUENCE [LARGE SCALE GENOMIC DNA]</scope>
    <source>
        <strain evidence="2 3">CBS 117626</strain>
    </source>
</reference>
<keyword evidence="1" id="KW-0812">Transmembrane</keyword>
<dbReference type="AlphaFoldDB" id="A0A5N6V4Y4"/>
<name>A0A5N6V4Y4_ASPTM</name>
<accession>A0A5N6V4Y4</accession>
<feature type="transmembrane region" description="Helical" evidence="1">
    <location>
        <begin position="208"/>
        <end position="233"/>
    </location>
</feature>
<evidence type="ECO:0000313" key="3">
    <source>
        <dbReference type="Proteomes" id="UP000326950"/>
    </source>
</evidence>
<proteinExistence type="predicted"/>
<keyword evidence="1" id="KW-1133">Transmembrane helix</keyword>